<dbReference type="PANTHER" id="PTHR43877">
    <property type="entry name" value="AMINOALKYLPHOSPHONATE N-ACETYLTRANSFERASE-RELATED-RELATED"/>
    <property type="match status" value="1"/>
</dbReference>
<dbReference type="Proteomes" id="UP001501323">
    <property type="component" value="Unassembled WGS sequence"/>
</dbReference>
<dbReference type="InterPro" id="IPR016181">
    <property type="entry name" value="Acyl_CoA_acyltransferase"/>
</dbReference>
<keyword evidence="5" id="KW-1185">Reference proteome</keyword>
<proteinExistence type="predicted"/>
<evidence type="ECO:0000256" key="1">
    <source>
        <dbReference type="ARBA" id="ARBA00022679"/>
    </source>
</evidence>
<dbReference type="Gene3D" id="3.40.630.30">
    <property type="match status" value="1"/>
</dbReference>
<sequence>MSLAVRRAGVDDAEAIAPLFDAYRVFYGQRSDRAAARTFLSARLQRDESVILLARHGDDIAGFTQLYPMFSSVALARTWILNDLFVAATCRRAGVARALLGAAAEFARADGALRLELETTPDNAGAQALYRSAGWQDYDGTMRFHLPLAPG</sequence>
<keyword evidence="1" id="KW-0808">Transferase</keyword>
<evidence type="ECO:0000313" key="5">
    <source>
        <dbReference type="Proteomes" id="UP001501323"/>
    </source>
</evidence>
<protein>
    <submittedName>
        <fullName evidence="4">GNAT family N-acetyltransferase</fullName>
    </submittedName>
</protein>
<organism evidence="4 5">
    <name type="scientific">Luteimonas vadosa</name>
    <dbReference type="NCBI Taxonomy" id="1165507"/>
    <lineage>
        <taxon>Bacteria</taxon>
        <taxon>Pseudomonadati</taxon>
        <taxon>Pseudomonadota</taxon>
        <taxon>Gammaproteobacteria</taxon>
        <taxon>Lysobacterales</taxon>
        <taxon>Lysobacteraceae</taxon>
        <taxon>Luteimonas</taxon>
    </lineage>
</organism>
<feature type="domain" description="N-acetyltransferase" evidence="3">
    <location>
        <begin position="3"/>
        <end position="151"/>
    </location>
</feature>
<evidence type="ECO:0000313" key="4">
    <source>
        <dbReference type="EMBL" id="GAA4870785.1"/>
    </source>
</evidence>
<keyword evidence="2" id="KW-0012">Acyltransferase</keyword>
<evidence type="ECO:0000256" key="2">
    <source>
        <dbReference type="ARBA" id="ARBA00023315"/>
    </source>
</evidence>
<dbReference type="InterPro" id="IPR050832">
    <property type="entry name" value="Bact_Acetyltransf"/>
</dbReference>
<evidence type="ECO:0000259" key="3">
    <source>
        <dbReference type="PROSITE" id="PS51186"/>
    </source>
</evidence>
<dbReference type="CDD" id="cd04301">
    <property type="entry name" value="NAT_SF"/>
    <property type="match status" value="1"/>
</dbReference>
<dbReference type="EMBL" id="BAABJY010000003">
    <property type="protein sequence ID" value="GAA4870785.1"/>
    <property type="molecule type" value="Genomic_DNA"/>
</dbReference>
<accession>A0ABP9EA57</accession>
<comment type="caution">
    <text evidence="4">The sequence shown here is derived from an EMBL/GenBank/DDBJ whole genome shotgun (WGS) entry which is preliminary data.</text>
</comment>
<dbReference type="Pfam" id="PF00583">
    <property type="entry name" value="Acetyltransf_1"/>
    <property type="match status" value="1"/>
</dbReference>
<name>A0ABP9EA57_9GAMM</name>
<dbReference type="RefSeq" id="WP_345295802.1">
    <property type="nucleotide sequence ID" value="NZ_BAABJY010000003.1"/>
</dbReference>
<dbReference type="PROSITE" id="PS51186">
    <property type="entry name" value="GNAT"/>
    <property type="match status" value="1"/>
</dbReference>
<reference evidence="5" key="1">
    <citation type="journal article" date="2019" name="Int. J. Syst. Evol. Microbiol.">
        <title>The Global Catalogue of Microorganisms (GCM) 10K type strain sequencing project: providing services to taxonomists for standard genome sequencing and annotation.</title>
        <authorList>
            <consortium name="The Broad Institute Genomics Platform"/>
            <consortium name="The Broad Institute Genome Sequencing Center for Infectious Disease"/>
            <person name="Wu L."/>
            <person name="Ma J."/>
        </authorList>
    </citation>
    <scope>NUCLEOTIDE SEQUENCE [LARGE SCALE GENOMIC DNA]</scope>
    <source>
        <strain evidence="5">JCM 18392</strain>
    </source>
</reference>
<dbReference type="SUPFAM" id="SSF55729">
    <property type="entry name" value="Acyl-CoA N-acyltransferases (Nat)"/>
    <property type="match status" value="1"/>
</dbReference>
<dbReference type="InterPro" id="IPR000182">
    <property type="entry name" value="GNAT_dom"/>
</dbReference>
<gene>
    <name evidence="4" type="ORF">GCM10023332_24220</name>
</gene>